<comment type="caution">
    <text evidence="3">The sequence shown here is derived from an EMBL/GenBank/DDBJ whole genome shotgun (WGS) entry which is preliminary data.</text>
</comment>
<dbReference type="RefSeq" id="WP_113950411.1">
    <property type="nucleotide sequence ID" value="NZ_QNQU01000017.1"/>
</dbReference>
<evidence type="ECO:0000313" key="3">
    <source>
        <dbReference type="EMBL" id="RBQ04285.1"/>
    </source>
</evidence>
<dbReference type="Gene3D" id="3.90.226.10">
    <property type="entry name" value="2-enoyl-CoA Hydratase, Chain A, domain 1"/>
    <property type="match status" value="1"/>
</dbReference>
<feature type="domain" description="Tail specific protease" evidence="2">
    <location>
        <begin position="206"/>
        <end position="443"/>
    </location>
</feature>
<organism evidence="3 4">
    <name type="scientific">Pedobacter miscanthi</name>
    <dbReference type="NCBI Taxonomy" id="2259170"/>
    <lineage>
        <taxon>Bacteria</taxon>
        <taxon>Pseudomonadati</taxon>
        <taxon>Bacteroidota</taxon>
        <taxon>Sphingobacteriia</taxon>
        <taxon>Sphingobacteriales</taxon>
        <taxon>Sphingobacteriaceae</taxon>
        <taxon>Pedobacter</taxon>
    </lineage>
</organism>
<dbReference type="GO" id="GO:0007165">
    <property type="term" value="P:signal transduction"/>
    <property type="evidence" value="ECO:0007669"/>
    <property type="project" value="TreeGrafter"/>
</dbReference>
<gene>
    <name evidence="3" type="ORF">DRW42_18980</name>
</gene>
<dbReference type="GO" id="GO:0006508">
    <property type="term" value="P:proteolysis"/>
    <property type="evidence" value="ECO:0007669"/>
    <property type="project" value="InterPro"/>
</dbReference>
<dbReference type="AlphaFoldDB" id="A0A366KRL6"/>
<name>A0A366KRL6_9SPHI</name>
<proteinExistence type="predicted"/>
<dbReference type="GO" id="GO:0008236">
    <property type="term" value="F:serine-type peptidase activity"/>
    <property type="evidence" value="ECO:0007669"/>
    <property type="project" value="InterPro"/>
</dbReference>
<dbReference type="GO" id="GO:0030288">
    <property type="term" value="C:outer membrane-bounded periplasmic space"/>
    <property type="evidence" value="ECO:0007669"/>
    <property type="project" value="TreeGrafter"/>
</dbReference>
<dbReference type="PANTHER" id="PTHR32060">
    <property type="entry name" value="TAIL-SPECIFIC PROTEASE"/>
    <property type="match status" value="1"/>
</dbReference>
<evidence type="ECO:0000259" key="2">
    <source>
        <dbReference type="SMART" id="SM00245"/>
    </source>
</evidence>
<feature type="chain" id="PRO_5016711101" description="Tail specific protease domain-containing protein" evidence="1">
    <location>
        <begin position="22"/>
        <end position="472"/>
    </location>
</feature>
<dbReference type="SMART" id="SM00245">
    <property type="entry name" value="TSPc"/>
    <property type="match status" value="1"/>
</dbReference>
<protein>
    <recommendedName>
        <fullName evidence="2">Tail specific protease domain-containing protein</fullName>
    </recommendedName>
</protein>
<dbReference type="PANTHER" id="PTHR32060:SF30">
    <property type="entry name" value="CARBOXY-TERMINAL PROCESSING PROTEASE CTPA"/>
    <property type="match status" value="1"/>
</dbReference>
<dbReference type="InterPro" id="IPR029045">
    <property type="entry name" value="ClpP/crotonase-like_dom_sf"/>
</dbReference>
<reference evidence="3 4" key="1">
    <citation type="submission" date="2018-07" db="EMBL/GenBank/DDBJ databases">
        <title>A draft genome of a endophytic bacteria, a new species of Pedobacter.</title>
        <authorList>
            <person name="Zhang Z.D."/>
            <person name="Chen Z.J."/>
        </authorList>
    </citation>
    <scope>NUCLEOTIDE SEQUENCE [LARGE SCALE GENOMIC DNA]</scope>
    <source>
        <strain evidence="3 4">RS10</strain>
    </source>
</reference>
<dbReference type="Pfam" id="PF03572">
    <property type="entry name" value="Peptidase_S41"/>
    <property type="match status" value="1"/>
</dbReference>
<keyword evidence="4" id="KW-1185">Reference proteome</keyword>
<dbReference type="CDD" id="cd06567">
    <property type="entry name" value="Peptidase_S41"/>
    <property type="match status" value="1"/>
</dbReference>
<dbReference type="OrthoDB" id="5480566at2"/>
<keyword evidence="1" id="KW-0732">Signal</keyword>
<feature type="signal peptide" evidence="1">
    <location>
        <begin position="1"/>
        <end position="21"/>
    </location>
</feature>
<dbReference type="Proteomes" id="UP000252081">
    <property type="component" value="Unassembled WGS sequence"/>
</dbReference>
<dbReference type="EMBL" id="QNQU01000017">
    <property type="protein sequence ID" value="RBQ04285.1"/>
    <property type="molecule type" value="Genomic_DNA"/>
</dbReference>
<accession>A0A366KRL6</accession>
<dbReference type="GO" id="GO:0004175">
    <property type="term" value="F:endopeptidase activity"/>
    <property type="evidence" value="ECO:0007669"/>
    <property type="project" value="TreeGrafter"/>
</dbReference>
<dbReference type="SUPFAM" id="SSF52096">
    <property type="entry name" value="ClpP/crotonase"/>
    <property type="match status" value="1"/>
</dbReference>
<evidence type="ECO:0000256" key="1">
    <source>
        <dbReference type="SAM" id="SignalP"/>
    </source>
</evidence>
<dbReference type="InterPro" id="IPR005151">
    <property type="entry name" value="Tail-specific_protease"/>
</dbReference>
<sequence length="472" mass="53943">MKFSALLLLVLFFYIPCCVNAQYLDNISKQLYAPSDLKKDIDLIQTTLEKEHPNLHLYISKKALNYKFDSLRKTIDKPITPIALYIRLQPVISSIGDGHLTVEIDYSKFTPQDIAFLKKPSLQHPIYQFGYYVNGKRLFVAKNLSADSTILKGTEIISINEVPAARLIDSLNSYITSDGYNTTYKKHLMNNAALFAERYRFLFPEKVPLDIWLKSSGNSRKIKLEARMAKSYDSIGIKLPPTTEYSLLTADQNVAYLKLRTFYNGPNFEGYEGIFADIEKHKPKNLVLDLRGNTGGEIIWAARIYSHLLDMPRYFFRLPEEIRQQKQLYNNPKIRKWVDNRPKSEYQMVQPYSFTFKGKIYVLIDGGSFSSSSILAANLKNLKNVTLVGEETGGSKNIFTAGVHKSITLPHSQLLLKYGNIPAYFGDLSHIDGRGIMPDVPITYQIEDYLAGKDLELDWVLEDIKKTERLSN</sequence>
<evidence type="ECO:0000313" key="4">
    <source>
        <dbReference type="Proteomes" id="UP000252081"/>
    </source>
</evidence>